<keyword evidence="6 9" id="KW-0238">DNA-binding</keyword>
<gene>
    <name evidence="12" type="ORF">J2S08_001504</name>
</gene>
<dbReference type="Pfam" id="PF00072">
    <property type="entry name" value="Response_reg"/>
    <property type="match status" value="1"/>
</dbReference>
<dbReference type="Proteomes" id="UP001223586">
    <property type="component" value="Unassembled WGS sequence"/>
</dbReference>
<evidence type="ECO:0000259" key="11">
    <source>
        <dbReference type="PROSITE" id="PS51755"/>
    </source>
</evidence>
<evidence type="ECO:0000256" key="1">
    <source>
        <dbReference type="ARBA" id="ARBA00004496"/>
    </source>
</evidence>
<keyword evidence="2" id="KW-0963">Cytoplasm</keyword>
<dbReference type="PROSITE" id="PS50110">
    <property type="entry name" value="RESPONSE_REGULATORY"/>
    <property type="match status" value="1"/>
</dbReference>
<protein>
    <submittedName>
        <fullName evidence="12">DNA-binding response OmpR family regulator</fullName>
    </submittedName>
</protein>
<sequence>MKLLWIEDEYRIVAEVIPFLEQEGCKITHVLNSNEALSILEKERFDLLLIDWMLPGMPGTELCKEVQQRWKVPVIMLTARSEEWDKVIALEIGADDYIVKPFGMRELFARIKAVLRRAGSYNIAKDRVLQIQSLTIDILGHEVRKNDELVSLTPTEFNILVTLAQQPGRVFSRLQLIDDALGETYYGFERTIDSHIRNLRQKVEDDPADPQYILTVYGIGYKFGGGID</sequence>
<dbReference type="CDD" id="cd00383">
    <property type="entry name" value="trans_reg_C"/>
    <property type="match status" value="1"/>
</dbReference>
<dbReference type="InterPro" id="IPR001789">
    <property type="entry name" value="Sig_transdc_resp-reg_receiver"/>
</dbReference>
<dbReference type="InterPro" id="IPR011006">
    <property type="entry name" value="CheY-like_superfamily"/>
</dbReference>
<keyword evidence="5" id="KW-0805">Transcription regulation</keyword>
<evidence type="ECO:0000256" key="3">
    <source>
        <dbReference type="ARBA" id="ARBA00022553"/>
    </source>
</evidence>
<feature type="domain" description="Response regulatory" evidence="10">
    <location>
        <begin position="2"/>
        <end position="115"/>
    </location>
</feature>
<keyword evidence="4" id="KW-0902">Two-component regulatory system</keyword>
<keyword evidence="3 8" id="KW-0597">Phosphoprotein</keyword>
<dbReference type="PANTHER" id="PTHR48111:SF1">
    <property type="entry name" value="TWO-COMPONENT RESPONSE REGULATOR ORR33"/>
    <property type="match status" value="1"/>
</dbReference>
<dbReference type="PROSITE" id="PS51755">
    <property type="entry name" value="OMPR_PHOB"/>
    <property type="match status" value="1"/>
</dbReference>
<proteinExistence type="predicted"/>
<evidence type="ECO:0000256" key="7">
    <source>
        <dbReference type="ARBA" id="ARBA00023163"/>
    </source>
</evidence>
<dbReference type="SUPFAM" id="SSF52172">
    <property type="entry name" value="CheY-like"/>
    <property type="match status" value="1"/>
</dbReference>
<dbReference type="InterPro" id="IPR016032">
    <property type="entry name" value="Sig_transdc_resp-reg_C-effctor"/>
</dbReference>
<keyword evidence="13" id="KW-1185">Reference proteome</keyword>
<dbReference type="Gene3D" id="1.10.10.10">
    <property type="entry name" value="Winged helix-like DNA-binding domain superfamily/Winged helix DNA-binding domain"/>
    <property type="match status" value="1"/>
</dbReference>
<dbReference type="GO" id="GO:0003677">
    <property type="term" value="F:DNA binding"/>
    <property type="evidence" value="ECO:0007669"/>
    <property type="project" value="UniProtKB-KW"/>
</dbReference>
<evidence type="ECO:0000256" key="8">
    <source>
        <dbReference type="PROSITE-ProRule" id="PRU00169"/>
    </source>
</evidence>
<dbReference type="PANTHER" id="PTHR48111">
    <property type="entry name" value="REGULATOR OF RPOS"/>
    <property type="match status" value="1"/>
</dbReference>
<dbReference type="InterPro" id="IPR001867">
    <property type="entry name" value="OmpR/PhoB-type_DNA-bd"/>
</dbReference>
<reference evidence="12 13" key="1">
    <citation type="submission" date="2023-07" db="EMBL/GenBank/DDBJ databases">
        <title>Genomic Encyclopedia of Type Strains, Phase IV (KMG-IV): sequencing the most valuable type-strain genomes for metagenomic binning, comparative biology and taxonomic classification.</title>
        <authorList>
            <person name="Goeker M."/>
        </authorList>
    </citation>
    <scope>NUCLEOTIDE SEQUENCE [LARGE SCALE GENOMIC DNA]</scope>
    <source>
        <strain evidence="12 13">DSM 23837</strain>
    </source>
</reference>
<keyword evidence="7" id="KW-0804">Transcription</keyword>
<evidence type="ECO:0000256" key="4">
    <source>
        <dbReference type="ARBA" id="ARBA00023012"/>
    </source>
</evidence>
<evidence type="ECO:0000313" key="12">
    <source>
        <dbReference type="EMBL" id="MDQ0175670.1"/>
    </source>
</evidence>
<dbReference type="EMBL" id="JAUSTT010000007">
    <property type="protein sequence ID" value="MDQ0175670.1"/>
    <property type="molecule type" value="Genomic_DNA"/>
</dbReference>
<dbReference type="InterPro" id="IPR039420">
    <property type="entry name" value="WalR-like"/>
</dbReference>
<dbReference type="SMART" id="SM00448">
    <property type="entry name" value="REC"/>
    <property type="match status" value="1"/>
</dbReference>
<dbReference type="Gene3D" id="3.40.50.2300">
    <property type="match status" value="1"/>
</dbReference>
<evidence type="ECO:0000259" key="10">
    <source>
        <dbReference type="PROSITE" id="PS50110"/>
    </source>
</evidence>
<accession>A0ABT9WR28</accession>
<evidence type="ECO:0000256" key="5">
    <source>
        <dbReference type="ARBA" id="ARBA00023015"/>
    </source>
</evidence>
<dbReference type="InterPro" id="IPR036388">
    <property type="entry name" value="WH-like_DNA-bd_sf"/>
</dbReference>
<evidence type="ECO:0000256" key="6">
    <source>
        <dbReference type="ARBA" id="ARBA00023125"/>
    </source>
</evidence>
<evidence type="ECO:0000256" key="2">
    <source>
        <dbReference type="ARBA" id="ARBA00022490"/>
    </source>
</evidence>
<organism evidence="12 13">
    <name type="scientific">Bacillus chungangensis</name>
    <dbReference type="NCBI Taxonomy" id="587633"/>
    <lineage>
        <taxon>Bacteria</taxon>
        <taxon>Bacillati</taxon>
        <taxon>Bacillota</taxon>
        <taxon>Bacilli</taxon>
        <taxon>Bacillales</taxon>
        <taxon>Bacillaceae</taxon>
        <taxon>Bacillus</taxon>
    </lineage>
</organism>
<feature type="domain" description="OmpR/PhoB-type" evidence="11">
    <location>
        <begin position="126"/>
        <end position="225"/>
    </location>
</feature>
<evidence type="ECO:0000313" key="13">
    <source>
        <dbReference type="Proteomes" id="UP001223586"/>
    </source>
</evidence>
<feature type="DNA-binding region" description="OmpR/PhoB-type" evidence="9">
    <location>
        <begin position="126"/>
        <end position="225"/>
    </location>
</feature>
<comment type="subcellular location">
    <subcellularLocation>
        <location evidence="1">Cytoplasm</location>
    </subcellularLocation>
</comment>
<dbReference type="RefSeq" id="WP_307228175.1">
    <property type="nucleotide sequence ID" value="NZ_JAUSTT010000007.1"/>
</dbReference>
<dbReference type="SUPFAM" id="SSF46894">
    <property type="entry name" value="C-terminal effector domain of the bipartite response regulators"/>
    <property type="match status" value="1"/>
</dbReference>
<dbReference type="Gene3D" id="6.10.250.690">
    <property type="match status" value="1"/>
</dbReference>
<comment type="caution">
    <text evidence="12">The sequence shown here is derived from an EMBL/GenBank/DDBJ whole genome shotgun (WGS) entry which is preliminary data.</text>
</comment>
<feature type="modified residue" description="4-aspartylphosphate" evidence="8">
    <location>
        <position position="51"/>
    </location>
</feature>
<dbReference type="Pfam" id="PF00486">
    <property type="entry name" value="Trans_reg_C"/>
    <property type="match status" value="1"/>
</dbReference>
<evidence type="ECO:0000256" key="9">
    <source>
        <dbReference type="PROSITE-ProRule" id="PRU01091"/>
    </source>
</evidence>
<name>A0ABT9WR28_9BACI</name>
<dbReference type="SMART" id="SM00862">
    <property type="entry name" value="Trans_reg_C"/>
    <property type="match status" value="1"/>
</dbReference>